<organism evidence="2 3">
    <name type="scientific">Roseivirga misakiensis</name>
    <dbReference type="NCBI Taxonomy" id="1563681"/>
    <lineage>
        <taxon>Bacteria</taxon>
        <taxon>Pseudomonadati</taxon>
        <taxon>Bacteroidota</taxon>
        <taxon>Cytophagia</taxon>
        <taxon>Cytophagales</taxon>
        <taxon>Roseivirgaceae</taxon>
        <taxon>Roseivirga</taxon>
    </lineage>
</organism>
<reference evidence="2 3" key="1">
    <citation type="submission" date="2016-08" db="EMBL/GenBank/DDBJ databases">
        <title>Draft genome of Fabibacter sp. strain SK-8.</title>
        <authorList>
            <person name="Wong S.-K."/>
            <person name="Hamasaki K."/>
            <person name="Yoshizawa S."/>
        </authorList>
    </citation>
    <scope>NUCLEOTIDE SEQUENCE [LARGE SCALE GENOMIC DNA]</scope>
    <source>
        <strain evidence="2 3">SK-8</strain>
    </source>
</reference>
<evidence type="ECO:0000256" key="1">
    <source>
        <dbReference type="SAM" id="SignalP"/>
    </source>
</evidence>
<proteinExistence type="predicted"/>
<accession>A0A1E5SZT3</accession>
<gene>
    <name evidence="2" type="ORF">BFP71_14255</name>
</gene>
<keyword evidence="3" id="KW-1185">Reference proteome</keyword>
<protein>
    <recommendedName>
        <fullName evidence="4">Cytochrome c domain-containing protein</fullName>
    </recommendedName>
</protein>
<feature type="signal peptide" evidence="1">
    <location>
        <begin position="1"/>
        <end position="21"/>
    </location>
</feature>
<comment type="caution">
    <text evidence="2">The sequence shown here is derived from an EMBL/GenBank/DDBJ whole genome shotgun (WGS) entry which is preliminary data.</text>
</comment>
<name>A0A1E5SZT3_9BACT</name>
<evidence type="ECO:0000313" key="3">
    <source>
        <dbReference type="Proteomes" id="UP000095552"/>
    </source>
</evidence>
<keyword evidence="1" id="KW-0732">Signal</keyword>
<evidence type="ECO:0000313" key="2">
    <source>
        <dbReference type="EMBL" id="OEK04616.1"/>
    </source>
</evidence>
<dbReference type="EMBL" id="MDGQ01000005">
    <property type="protein sequence ID" value="OEK04616.1"/>
    <property type="molecule type" value="Genomic_DNA"/>
</dbReference>
<dbReference type="Proteomes" id="UP000095552">
    <property type="component" value="Unassembled WGS sequence"/>
</dbReference>
<evidence type="ECO:0008006" key="4">
    <source>
        <dbReference type="Google" id="ProtNLM"/>
    </source>
</evidence>
<dbReference type="AlphaFoldDB" id="A0A1E5SZT3"/>
<sequence length="96" mass="11046">MKRLSKLILTLGFLIACFVLQSSFGDSSTNRVTGTLLYGETSSKEALKLFEVKCRVCQQVKDPFIILKKSSALIGARTIYRRVLQMRIYQREARRR</sequence>
<dbReference type="PROSITE" id="PS51257">
    <property type="entry name" value="PROKAR_LIPOPROTEIN"/>
    <property type="match status" value="1"/>
</dbReference>
<feature type="chain" id="PRO_5009185829" description="Cytochrome c domain-containing protein" evidence="1">
    <location>
        <begin position="22"/>
        <end position="96"/>
    </location>
</feature>
<dbReference type="STRING" id="1563681.BFP71_14255"/>